<keyword evidence="10" id="KW-0548">Nucleotidyltransferase</keyword>
<comment type="catalytic activity">
    <reaction evidence="7">
        <text>2 GTP = 3',3'-c-di-GMP + 2 diphosphate</text>
        <dbReference type="Rhea" id="RHEA:24898"/>
        <dbReference type="ChEBI" id="CHEBI:33019"/>
        <dbReference type="ChEBI" id="CHEBI:37565"/>
        <dbReference type="ChEBI" id="CHEBI:58805"/>
        <dbReference type="EC" id="2.7.7.65"/>
    </reaction>
</comment>
<organism evidence="10 11">
    <name type="scientific">Paraburkholderia agricolaris</name>
    <dbReference type="NCBI Taxonomy" id="2152888"/>
    <lineage>
        <taxon>Bacteria</taxon>
        <taxon>Pseudomonadati</taxon>
        <taxon>Pseudomonadota</taxon>
        <taxon>Betaproteobacteria</taxon>
        <taxon>Burkholderiales</taxon>
        <taxon>Burkholderiaceae</taxon>
        <taxon>Paraburkholderia</taxon>
    </lineage>
</organism>
<evidence type="ECO:0000256" key="8">
    <source>
        <dbReference type="SAM" id="Phobius"/>
    </source>
</evidence>
<sequence>MSNGQVLTLRYRSARWFGGTRKWIAWTIGRHPLLAGLSGMLAAIVMAALTFVALYNSREDEFRHAMDNSRNLVAIISRDLARNVALYDLSLRGVASDAERPETWTLSPYLRQRVLFDRGLGSPISGDAYVLDAQGRVKASKSGNTYPGLSFADRDYFTVQQNNPSVGLYISHPYPSQVRGGALAVALSRRIDTAQGAFDGIALVSIRIEYFEHLLDNIDLGPNGGGFIVLDNGTLLASRPPARRGIGSNYAGTANFAGIANHPSGSFVSDGSLDGISRLYTYAHVPGTPLIVGIAPAVEDVLTDWRKRNMLAGAMTVLFGGAYVIVAWLFAFALRDKVRAEAELQRIAETDALTGLSNRRAFDQRLAQEWLRSQREQTPLSLLFIDIDHFKRLNDTYGHAAGDEVLAEVAARIMSGTRRAVDLAARYGGEEFAVVLPNTSLDGAVKVAETIRERIEAAGLANKDTERGHVTISVGCASCMPPGGGSAAALLAAADTQLYAAKAAGRNRVAWQPGAEQYPA</sequence>
<evidence type="ECO:0000256" key="1">
    <source>
        <dbReference type="ARBA" id="ARBA00004651"/>
    </source>
</evidence>
<dbReference type="SUPFAM" id="SSF55073">
    <property type="entry name" value="Nucleotide cyclase"/>
    <property type="match status" value="1"/>
</dbReference>
<dbReference type="NCBIfam" id="TIGR00254">
    <property type="entry name" value="GGDEF"/>
    <property type="match status" value="1"/>
</dbReference>
<reference evidence="10 11" key="1">
    <citation type="journal article" date="2024" name="Chem. Sci.">
        <title>Discovery of megapolipeptins by genome mining of a Burkholderiales bacteria collection.</title>
        <authorList>
            <person name="Paulo B.S."/>
            <person name="Recchia M.J.J."/>
            <person name="Lee S."/>
            <person name="Fergusson C.H."/>
            <person name="Romanowski S.B."/>
            <person name="Hernandez A."/>
            <person name="Krull N."/>
            <person name="Liu D.Y."/>
            <person name="Cavanagh H."/>
            <person name="Bos A."/>
            <person name="Gray C.A."/>
            <person name="Murphy B.T."/>
            <person name="Linington R.G."/>
            <person name="Eustaquio A.S."/>
        </authorList>
    </citation>
    <scope>NUCLEOTIDE SEQUENCE [LARGE SCALE GENOMIC DNA]</scope>
    <source>
        <strain evidence="10 11">RL16-012-BIC-B</strain>
    </source>
</reference>
<dbReference type="Proteomes" id="UP001629249">
    <property type="component" value="Unassembled WGS sequence"/>
</dbReference>
<keyword evidence="10" id="KW-0808">Transferase</keyword>
<feature type="transmembrane region" description="Helical" evidence="8">
    <location>
        <begin position="33"/>
        <end position="55"/>
    </location>
</feature>
<keyword evidence="3" id="KW-1003">Cell membrane</keyword>
<dbReference type="InterPro" id="IPR043128">
    <property type="entry name" value="Rev_trsase/Diguanyl_cyclase"/>
</dbReference>
<gene>
    <name evidence="10" type="ORF">PQR66_16140</name>
</gene>
<keyword evidence="5 8" id="KW-1133">Transmembrane helix</keyword>
<dbReference type="Pfam" id="PF02743">
    <property type="entry name" value="dCache_1"/>
    <property type="match status" value="1"/>
</dbReference>
<keyword evidence="6 8" id="KW-0472">Membrane</keyword>
<evidence type="ECO:0000256" key="6">
    <source>
        <dbReference type="ARBA" id="ARBA00023136"/>
    </source>
</evidence>
<dbReference type="Gene3D" id="3.30.450.20">
    <property type="entry name" value="PAS domain"/>
    <property type="match status" value="2"/>
</dbReference>
<evidence type="ECO:0000256" key="2">
    <source>
        <dbReference type="ARBA" id="ARBA00012528"/>
    </source>
</evidence>
<dbReference type="PANTHER" id="PTHR45138:SF9">
    <property type="entry name" value="DIGUANYLATE CYCLASE DGCM-RELATED"/>
    <property type="match status" value="1"/>
</dbReference>
<evidence type="ECO:0000256" key="7">
    <source>
        <dbReference type="ARBA" id="ARBA00034247"/>
    </source>
</evidence>
<dbReference type="GO" id="GO:0052621">
    <property type="term" value="F:diguanylate cyclase activity"/>
    <property type="evidence" value="ECO:0007669"/>
    <property type="project" value="UniProtKB-EC"/>
</dbReference>
<proteinExistence type="predicted"/>
<feature type="domain" description="GGDEF" evidence="9">
    <location>
        <begin position="378"/>
        <end position="514"/>
    </location>
</feature>
<protein>
    <recommendedName>
        <fullName evidence="2">diguanylate cyclase</fullName>
        <ecNumber evidence="2">2.7.7.65</ecNumber>
    </recommendedName>
</protein>
<accession>A0ABW8ZNV5</accession>
<keyword evidence="11" id="KW-1185">Reference proteome</keyword>
<feature type="transmembrane region" description="Helical" evidence="8">
    <location>
        <begin position="310"/>
        <end position="334"/>
    </location>
</feature>
<keyword evidence="4 8" id="KW-0812">Transmembrane</keyword>
<dbReference type="InterPro" id="IPR033479">
    <property type="entry name" value="dCache_1"/>
</dbReference>
<dbReference type="RefSeq" id="WP_408331635.1">
    <property type="nucleotide sequence ID" value="NZ_JAQQFH010000022.1"/>
</dbReference>
<dbReference type="InterPro" id="IPR029787">
    <property type="entry name" value="Nucleotide_cyclase"/>
</dbReference>
<comment type="subcellular location">
    <subcellularLocation>
        <location evidence="1">Cell membrane</location>
        <topology evidence="1">Multi-pass membrane protein</topology>
    </subcellularLocation>
</comment>
<dbReference type="InterPro" id="IPR000160">
    <property type="entry name" value="GGDEF_dom"/>
</dbReference>
<dbReference type="PANTHER" id="PTHR45138">
    <property type="entry name" value="REGULATORY COMPONENTS OF SENSORY TRANSDUCTION SYSTEM"/>
    <property type="match status" value="1"/>
</dbReference>
<evidence type="ECO:0000259" key="9">
    <source>
        <dbReference type="PROSITE" id="PS50887"/>
    </source>
</evidence>
<dbReference type="Pfam" id="PF00990">
    <property type="entry name" value="GGDEF"/>
    <property type="match status" value="1"/>
</dbReference>
<evidence type="ECO:0000313" key="10">
    <source>
        <dbReference type="EMBL" id="MFL9884573.1"/>
    </source>
</evidence>
<dbReference type="SMART" id="SM00267">
    <property type="entry name" value="GGDEF"/>
    <property type="match status" value="1"/>
</dbReference>
<comment type="caution">
    <text evidence="10">The sequence shown here is derived from an EMBL/GenBank/DDBJ whole genome shotgun (WGS) entry which is preliminary data.</text>
</comment>
<dbReference type="CDD" id="cd12915">
    <property type="entry name" value="PDC2_DGC_like"/>
    <property type="match status" value="1"/>
</dbReference>
<evidence type="ECO:0000256" key="5">
    <source>
        <dbReference type="ARBA" id="ARBA00022989"/>
    </source>
</evidence>
<dbReference type="EMBL" id="JAQQFN010000011">
    <property type="protein sequence ID" value="MFL9884573.1"/>
    <property type="molecule type" value="Genomic_DNA"/>
</dbReference>
<dbReference type="InterPro" id="IPR050469">
    <property type="entry name" value="Diguanylate_Cyclase"/>
</dbReference>
<dbReference type="CDD" id="cd01949">
    <property type="entry name" value="GGDEF"/>
    <property type="match status" value="1"/>
</dbReference>
<dbReference type="PROSITE" id="PS50887">
    <property type="entry name" value="GGDEF"/>
    <property type="match status" value="1"/>
</dbReference>
<evidence type="ECO:0000313" key="11">
    <source>
        <dbReference type="Proteomes" id="UP001629249"/>
    </source>
</evidence>
<dbReference type="EC" id="2.7.7.65" evidence="2"/>
<evidence type="ECO:0000256" key="4">
    <source>
        <dbReference type="ARBA" id="ARBA00022692"/>
    </source>
</evidence>
<evidence type="ECO:0000256" key="3">
    <source>
        <dbReference type="ARBA" id="ARBA00022475"/>
    </source>
</evidence>
<name>A0ABW8ZNV5_9BURK</name>
<dbReference type="Gene3D" id="3.30.70.270">
    <property type="match status" value="1"/>
</dbReference>
<dbReference type="CDD" id="cd12914">
    <property type="entry name" value="PDC1_DGC_like"/>
    <property type="match status" value="1"/>
</dbReference>